<keyword evidence="4 6" id="KW-1133">Transmembrane helix</keyword>
<dbReference type="PANTHER" id="PTHR30250">
    <property type="entry name" value="PST FAMILY PREDICTED COLANIC ACID TRANSPORTER"/>
    <property type="match status" value="1"/>
</dbReference>
<dbReference type="Proteomes" id="UP000271700">
    <property type="component" value="Unassembled WGS sequence"/>
</dbReference>
<feature type="transmembrane region" description="Helical" evidence="6">
    <location>
        <begin position="55"/>
        <end position="81"/>
    </location>
</feature>
<evidence type="ECO:0000256" key="3">
    <source>
        <dbReference type="ARBA" id="ARBA00022692"/>
    </source>
</evidence>
<feature type="transmembrane region" description="Helical" evidence="6">
    <location>
        <begin position="378"/>
        <end position="400"/>
    </location>
</feature>
<feature type="transmembrane region" description="Helical" evidence="6">
    <location>
        <begin position="133"/>
        <end position="150"/>
    </location>
</feature>
<dbReference type="STRING" id="981384.GCA_000192475_00701"/>
<comment type="subcellular location">
    <subcellularLocation>
        <location evidence="1">Cell membrane</location>
        <topology evidence="1">Multi-pass membrane protein</topology>
    </subcellularLocation>
</comment>
<feature type="transmembrane region" description="Helical" evidence="6">
    <location>
        <begin position="20"/>
        <end position="43"/>
    </location>
</feature>
<evidence type="ECO:0000313" key="8">
    <source>
        <dbReference type="Proteomes" id="UP000271700"/>
    </source>
</evidence>
<evidence type="ECO:0000313" key="7">
    <source>
        <dbReference type="EMBL" id="RLK03560.1"/>
    </source>
</evidence>
<feature type="transmembrane region" description="Helical" evidence="6">
    <location>
        <begin position="162"/>
        <end position="183"/>
    </location>
</feature>
<evidence type="ECO:0000256" key="1">
    <source>
        <dbReference type="ARBA" id="ARBA00004651"/>
    </source>
</evidence>
<proteinExistence type="predicted"/>
<dbReference type="RefSeq" id="WP_010443078.1">
    <property type="nucleotide sequence ID" value="NZ_AEYW01000022.1"/>
</dbReference>
<gene>
    <name evidence="7" type="ORF">CLV75_2935</name>
</gene>
<feature type="transmembrane region" description="Helical" evidence="6">
    <location>
        <begin position="93"/>
        <end position="113"/>
    </location>
</feature>
<name>A0A497Z514_9RHOB</name>
<dbReference type="GO" id="GO:0005886">
    <property type="term" value="C:plasma membrane"/>
    <property type="evidence" value="ECO:0007669"/>
    <property type="project" value="UniProtKB-SubCell"/>
</dbReference>
<feature type="transmembrane region" description="Helical" evidence="6">
    <location>
        <begin position="313"/>
        <end position="337"/>
    </location>
</feature>
<feature type="transmembrane region" description="Helical" evidence="6">
    <location>
        <begin position="349"/>
        <end position="366"/>
    </location>
</feature>
<reference evidence="7 8" key="1">
    <citation type="submission" date="2018-10" db="EMBL/GenBank/DDBJ databases">
        <title>Genomic Encyclopedia of Archaeal and Bacterial Type Strains, Phase II (KMG-II): from individual species to whole genera.</title>
        <authorList>
            <person name="Goeker M."/>
        </authorList>
    </citation>
    <scope>NUCLEOTIDE SEQUENCE [LARGE SCALE GENOMIC DNA]</scope>
    <source>
        <strain evidence="7 8">DSM 29317</strain>
    </source>
</reference>
<keyword evidence="8" id="KW-1185">Reference proteome</keyword>
<dbReference type="AlphaFoldDB" id="A0A497Z514"/>
<dbReference type="OrthoDB" id="8894012at2"/>
<organism evidence="7 8">
    <name type="scientific">Ruegeria conchae</name>
    <dbReference type="NCBI Taxonomy" id="981384"/>
    <lineage>
        <taxon>Bacteria</taxon>
        <taxon>Pseudomonadati</taxon>
        <taxon>Pseudomonadota</taxon>
        <taxon>Alphaproteobacteria</taxon>
        <taxon>Rhodobacterales</taxon>
        <taxon>Roseobacteraceae</taxon>
        <taxon>Ruegeria</taxon>
    </lineage>
</organism>
<accession>A0A497Z514</accession>
<evidence type="ECO:0000256" key="4">
    <source>
        <dbReference type="ARBA" id="ARBA00022989"/>
    </source>
</evidence>
<evidence type="ECO:0000256" key="6">
    <source>
        <dbReference type="SAM" id="Phobius"/>
    </source>
</evidence>
<sequence length="432" mass="46135">MINGAIQNIRQALGQVSDPATLFANIGSVAALAVSGVALNLLIGRYYGFEGLGVFSQALLFFLILGQVSAGGFAFAALYYFSRHGASDPSARTYLIAAFLPVLAVGMLMALLLWHGAPVIGSVLDSPELAETMPAVGLGVMLFGLNKVGVHSLNGMEHLKTYAVLQGIRMPTMLLAFLALLILHAPTGWFGWLFVASEALIFALMLVMLWLYTRGTRLEFSRLFAVMISENGRGWRGALIGLLSDVNSRIDVLVLGLLASDRVVGMYALGAMFADGLRMLLAAVQSVINPRVANYLFHQDRAAFDKLYSSLALVGRAISIVTLICASGLLIFAAPVLLGAEDSRTSTEVFLIMGLATTVAAPAIVLNQSFTQGGQPVLQTAFFAILAMLNLVFNLVLIPYFGPQGAAVATGIAEIAQLYLLRVWKPRLFGTT</sequence>
<protein>
    <submittedName>
        <fullName evidence="7">O-antigen/teichoic acid export membrane protein</fullName>
    </submittedName>
</protein>
<dbReference type="Pfam" id="PF13440">
    <property type="entry name" value="Polysacc_synt_3"/>
    <property type="match status" value="1"/>
</dbReference>
<evidence type="ECO:0000256" key="5">
    <source>
        <dbReference type="ARBA" id="ARBA00023136"/>
    </source>
</evidence>
<keyword evidence="2" id="KW-1003">Cell membrane</keyword>
<evidence type="ECO:0000256" key="2">
    <source>
        <dbReference type="ARBA" id="ARBA00022475"/>
    </source>
</evidence>
<keyword evidence="3 6" id="KW-0812">Transmembrane</keyword>
<dbReference type="PANTHER" id="PTHR30250:SF11">
    <property type="entry name" value="O-ANTIGEN TRANSPORTER-RELATED"/>
    <property type="match status" value="1"/>
</dbReference>
<feature type="transmembrane region" description="Helical" evidence="6">
    <location>
        <begin position="189"/>
        <end position="212"/>
    </location>
</feature>
<dbReference type="EMBL" id="RCCT01000004">
    <property type="protein sequence ID" value="RLK03560.1"/>
    <property type="molecule type" value="Genomic_DNA"/>
</dbReference>
<comment type="caution">
    <text evidence="7">The sequence shown here is derived from an EMBL/GenBank/DDBJ whole genome shotgun (WGS) entry which is preliminary data.</text>
</comment>
<keyword evidence="5 6" id="KW-0472">Membrane</keyword>
<dbReference type="InterPro" id="IPR050833">
    <property type="entry name" value="Poly_Biosynth_Transport"/>
</dbReference>